<evidence type="ECO:0000313" key="3">
    <source>
        <dbReference type="Proteomes" id="UP001187343"/>
    </source>
</evidence>
<reference evidence="2" key="1">
    <citation type="submission" date="2023-08" db="EMBL/GenBank/DDBJ databases">
        <title>Chromosome-level Genome Assembly of mud carp (Cirrhinus molitorella).</title>
        <authorList>
            <person name="Liu H."/>
        </authorList>
    </citation>
    <scope>NUCLEOTIDE SEQUENCE</scope>
    <source>
        <strain evidence="2">Prfri</strain>
        <tissue evidence="2">Muscle</tissue>
    </source>
</reference>
<sequence>MAAAPRRTWSIEKEDKLAELWQEQRALYDISSSVYHDRILVDDTPAQGGGDSDTENDSDLSSCLEKGSCDAPCENDQPASGPPSSGYPQRRAKNRFQKTDNIELQKIALLSKVADKIANREEKGEYSFGKQSSRSFGRRLEESEVLTAQLVFIRGMGGCSYRGSSRNRITARPKLEEQ</sequence>
<dbReference type="AlphaFoldDB" id="A0AA88PX59"/>
<accession>A0AA88PX59</accession>
<dbReference type="EMBL" id="JAUYZG010000007">
    <property type="protein sequence ID" value="KAK2903647.1"/>
    <property type="molecule type" value="Genomic_DNA"/>
</dbReference>
<comment type="caution">
    <text evidence="2">The sequence shown here is derived from an EMBL/GenBank/DDBJ whole genome shotgun (WGS) entry which is preliminary data.</text>
</comment>
<keyword evidence="3" id="KW-1185">Reference proteome</keyword>
<name>A0AA88PX59_9TELE</name>
<dbReference type="Proteomes" id="UP001187343">
    <property type="component" value="Unassembled WGS sequence"/>
</dbReference>
<protein>
    <submittedName>
        <fullName evidence="2">Uncharacterized protein</fullName>
    </submittedName>
</protein>
<organism evidence="2 3">
    <name type="scientific">Cirrhinus molitorella</name>
    <name type="common">mud carp</name>
    <dbReference type="NCBI Taxonomy" id="172907"/>
    <lineage>
        <taxon>Eukaryota</taxon>
        <taxon>Metazoa</taxon>
        <taxon>Chordata</taxon>
        <taxon>Craniata</taxon>
        <taxon>Vertebrata</taxon>
        <taxon>Euteleostomi</taxon>
        <taxon>Actinopterygii</taxon>
        <taxon>Neopterygii</taxon>
        <taxon>Teleostei</taxon>
        <taxon>Ostariophysi</taxon>
        <taxon>Cypriniformes</taxon>
        <taxon>Cyprinidae</taxon>
        <taxon>Labeoninae</taxon>
        <taxon>Labeonini</taxon>
        <taxon>Cirrhinus</taxon>
    </lineage>
</organism>
<proteinExistence type="predicted"/>
<feature type="region of interest" description="Disordered" evidence="1">
    <location>
        <begin position="42"/>
        <end position="99"/>
    </location>
</feature>
<evidence type="ECO:0000256" key="1">
    <source>
        <dbReference type="SAM" id="MobiDB-lite"/>
    </source>
</evidence>
<evidence type="ECO:0000313" key="2">
    <source>
        <dbReference type="EMBL" id="KAK2903647.1"/>
    </source>
</evidence>
<gene>
    <name evidence="2" type="ORF">Q8A67_008360</name>
</gene>